<dbReference type="Proteomes" id="UP001595711">
    <property type="component" value="Unassembled WGS sequence"/>
</dbReference>
<evidence type="ECO:0000313" key="8">
    <source>
        <dbReference type="Proteomes" id="UP001595711"/>
    </source>
</evidence>
<feature type="transmembrane region" description="Helical" evidence="6">
    <location>
        <begin position="132"/>
        <end position="156"/>
    </location>
</feature>
<feature type="transmembrane region" description="Helical" evidence="6">
    <location>
        <begin position="162"/>
        <end position="180"/>
    </location>
</feature>
<reference evidence="8" key="1">
    <citation type="journal article" date="2019" name="Int. J. Syst. Evol. Microbiol.">
        <title>The Global Catalogue of Microorganisms (GCM) 10K type strain sequencing project: providing services to taxonomists for standard genome sequencing and annotation.</title>
        <authorList>
            <consortium name="The Broad Institute Genomics Platform"/>
            <consortium name="The Broad Institute Genome Sequencing Center for Infectious Disease"/>
            <person name="Wu L."/>
            <person name="Ma J."/>
        </authorList>
    </citation>
    <scope>NUCLEOTIDE SEQUENCE [LARGE SCALE GENOMIC DNA]</scope>
    <source>
        <strain evidence="8">KCTC 42182</strain>
    </source>
</reference>
<evidence type="ECO:0000256" key="5">
    <source>
        <dbReference type="ARBA" id="ARBA00023136"/>
    </source>
</evidence>
<evidence type="ECO:0000313" key="7">
    <source>
        <dbReference type="EMBL" id="MFC3678396.1"/>
    </source>
</evidence>
<evidence type="ECO:0000256" key="4">
    <source>
        <dbReference type="ARBA" id="ARBA00022989"/>
    </source>
</evidence>
<comment type="similarity">
    <text evidence="2">Belongs to the TerC family.</text>
</comment>
<keyword evidence="8" id="KW-1185">Reference proteome</keyword>
<dbReference type="Pfam" id="PF03741">
    <property type="entry name" value="TerC"/>
    <property type="match status" value="1"/>
</dbReference>
<evidence type="ECO:0000256" key="3">
    <source>
        <dbReference type="ARBA" id="ARBA00022692"/>
    </source>
</evidence>
<evidence type="ECO:0000256" key="2">
    <source>
        <dbReference type="ARBA" id="ARBA00007511"/>
    </source>
</evidence>
<accession>A0ABV7VNQ8</accession>
<evidence type="ECO:0000256" key="1">
    <source>
        <dbReference type="ARBA" id="ARBA00004141"/>
    </source>
</evidence>
<gene>
    <name evidence="7" type="ORF">ACFOOQ_22815</name>
</gene>
<dbReference type="RefSeq" id="WP_379730029.1">
    <property type="nucleotide sequence ID" value="NZ_JBHRYJ010000009.1"/>
</dbReference>
<feature type="transmembrane region" description="Helical" evidence="6">
    <location>
        <begin position="50"/>
        <end position="71"/>
    </location>
</feature>
<feature type="transmembrane region" description="Helical" evidence="6">
    <location>
        <begin position="192"/>
        <end position="208"/>
    </location>
</feature>
<keyword evidence="3 6" id="KW-0812">Transmembrane</keyword>
<keyword evidence="4 6" id="KW-1133">Transmembrane helix</keyword>
<keyword evidence="5 6" id="KW-0472">Membrane</keyword>
<organism evidence="7 8">
    <name type="scientific">Ferrovibrio xuzhouensis</name>
    <dbReference type="NCBI Taxonomy" id="1576914"/>
    <lineage>
        <taxon>Bacteria</taxon>
        <taxon>Pseudomonadati</taxon>
        <taxon>Pseudomonadota</taxon>
        <taxon>Alphaproteobacteria</taxon>
        <taxon>Rhodospirillales</taxon>
        <taxon>Rhodospirillaceae</taxon>
        <taxon>Ferrovibrio</taxon>
    </lineage>
</organism>
<dbReference type="PANTHER" id="PTHR30238">
    <property type="entry name" value="MEMBRANE BOUND PREDICTED REDOX MODULATOR"/>
    <property type="match status" value="1"/>
</dbReference>
<dbReference type="EMBL" id="JBHRYJ010000009">
    <property type="protein sequence ID" value="MFC3678396.1"/>
    <property type="molecule type" value="Genomic_DNA"/>
</dbReference>
<feature type="transmembrane region" description="Helical" evidence="6">
    <location>
        <begin position="220"/>
        <end position="239"/>
    </location>
</feature>
<evidence type="ECO:0000256" key="6">
    <source>
        <dbReference type="SAM" id="Phobius"/>
    </source>
</evidence>
<comment type="caution">
    <text evidence="7">The sequence shown here is derived from an EMBL/GenBank/DDBJ whole genome shotgun (WGS) entry which is preliminary data.</text>
</comment>
<proteinExistence type="inferred from homology"/>
<comment type="subcellular location">
    <subcellularLocation>
        <location evidence="1">Membrane</location>
        <topology evidence="1">Multi-pass membrane protein</topology>
    </subcellularLocation>
</comment>
<name>A0ABV7VNQ8_9PROT</name>
<sequence length="245" mass="25965">MDLAIFLQPAALLALAGLVALELVLAVDNLIFITIVTNRLPPERQPLARRLGLLGAVVTRILLLISAAWLITLTAPWFTVLGQEISGRDLVLIGGGLFLIWKATTEIHDRVMPEDAEEAAAIAAAGGSKYPAFWAVIGQITVLDIVFSLDSVITAIGLTDHLAIMIAAVLLSVAIMILAAEPLARFVNGNPNIVMLALAFLVMIGMTLCAEGLDVHVPKGLVYGAMAFSVIVEGLNMAARRAKRG</sequence>
<protein>
    <submittedName>
        <fullName evidence="7">TerC family protein</fullName>
    </submittedName>
</protein>
<dbReference type="PANTHER" id="PTHR30238:SF4">
    <property type="entry name" value="SLL1022 PROTEIN"/>
    <property type="match status" value="1"/>
</dbReference>
<dbReference type="InterPro" id="IPR005496">
    <property type="entry name" value="Integral_membrane_TerC"/>
</dbReference>